<keyword evidence="12" id="KW-1185">Reference proteome</keyword>
<evidence type="ECO:0000313" key="12">
    <source>
        <dbReference type="Proteomes" id="UP000649345"/>
    </source>
</evidence>
<dbReference type="GO" id="GO:0009317">
    <property type="term" value="C:acetyl-CoA carboxylase complex"/>
    <property type="evidence" value="ECO:0007669"/>
    <property type="project" value="InterPro"/>
</dbReference>
<keyword evidence="6 8" id="KW-0275">Fatty acid biosynthesis</keyword>
<dbReference type="PROSITE" id="PS00188">
    <property type="entry name" value="BIOTIN"/>
    <property type="match status" value="1"/>
</dbReference>
<dbReference type="InterPro" id="IPR001882">
    <property type="entry name" value="Biotin_BS"/>
</dbReference>
<dbReference type="PANTHER" id="PTHR45266:SF3">
    <property type="entry name" value="OXALOACETATE DECARBOXYLASE ALPHA CHAIN"/>
    <property type="match status" value="1"/>
</dbReference>
<evidence type="ECO:0000256" key="7">
    <source>
        <dbReference type="ARBA" id="ARBA00023267"/>
    </source>
</evidence>
<dbReference type="Proteomes" id="UP000649345">
    <property type="component" value="Unassembled WGS sequence"/>
</dbReference>
<dbReference type="NCBIfam" id="TIGR00531">
    <property type="entry name" value="BCCP"/>
    <property type="match status" value="1"/>
</dbReference>
<dbReference type="AlphaFoldDB" id="A0A923LBC8"/>
<accession>A0A923LBC8</accession>
<feature type="compositionally biased region" description="Low complexity" evidence="9">
    <location>
        <begin position="60"/>
        <end position="69"/>
    </location>
</feature>
<reference evidence="11" key="1">
    <citation type="submission" date="2020-08" db="EMBL/GenBank/DDBJ databases">
        <title>Genome public.</title>
        <authorList>
            <person name="Liu C."/>
            <person name="Sun Q."/>
        </authorList>
    </citation>
    <scope>NUCLEOTIDE SEQUENCE</scope>
    <source>
        <strain evidence="11">NSJ-68</strain>
    </source>
</reference>
<evidence type="ECO:0000256" key="3">
    <source>
        <dbReference type="ARBA" id="ARBA00022516"/>
    </source>
</evidence>
<dbReference type="PROSITE" id="PS50968">
    <property type="entry name" value="BIOTINYL_LIPOYL"/>
    <property type="match status" value="1"/>
</dbReference>
<dbReference type="InterPro" id="IPR050709">
    <property type="entry name" value="Biotin_Carboxyl_Carrier/Decarb"/>
</dbReference>
<dbReference type="Pfam" id="PF00364">
    <property type="entry name" value="Biotin_lipoyl"/>
    <property type="match status" value="1"/>
</dbReference>
<evidence type="ECO:0000256" key="5">
    <source>
        <dbReference type="ARBA" id="ARBA00023098"/>
    </source>
</evidence>
<evidence type="ECO:0000256" key="1">
    <source>
        <dbReference type="ARBA" id="ARBA00005194"/>
    </source>
</evidence>
<keyword evidence="7 8" id="KW-0092">Biotin</keyword>
<dbReference type="PRINTS" id="PR01071">
    <property type="entry name" value="ACOABIOTINCC"/>
</dbReference>
<evidence type="ECO:0000259" key="10">
    <source>
        <dbReference type="PROSITE" id="PS50968"/>
    </source>
</evidence>
<evidence type="ECO:0000256" key="8">
    <source>
        <dbReference type="RuleBase" id="RU364072"/>
    </source>
</evidence>
<proteinExistence type="predicted"/>
<organism evidence="11 12">
    <name type="scientific">Anaerosacchariphilus hominis</name>
    <dbReference type="NCBI Taxonomy" id="2763017"/>
    <lineage>
        <taxon>Bacteria</taxon>
        <taxon>Bacillati</taxon>
        <taxon>Bacillota</taxon>
        <taxon>Clostridia</taxon>
        <taxon>Lachnospirales</taxon>
        <taxon>Lachnospiraceae</taxon>
        <taxon>Anaerosacchariphilus</taxon>
    </lineage>
</organism>
<evidence type="ECO:0000256" key="4">
    <source>
        <dbReference type="ARBA" id="ARBA00022832"/>
    </source>
</evidence>
<keyword evidence="3 8" id="KW-0444">Lipid biosynthesis</keyword>
<dbReference type="RefSeq" id="WP_186873045.1">
    <property type="nucleotide sequence ID" value="NZ_JACOOR010000002.1"/>
</dbReference>
<feature type="region of interest" description="Disordered" evidence="9">
    <location>
        <begin position="46"/>
        <end position="77"/>
    </location>
</feature>
<keyword evidence="5 8" id="KW-0443">Lipid metabolism</keyword>
<dbReference type="EMBL" id="JACOOR010000002">
    <property type="protein sequence ID" value="MBC5659084.1"/>
    <property type="molecule type" value="Genomic_DNA"/>
</dbReference>
<dbReference type="GO" id="GO:0006633">
    <property type="term" value="P:fatty acid biosynthetic process"/>
    <property type="evidence" value="ECO:0007669"/>
    <property type="project" value="UniProtKB-KW"/>
</dbReference>
<dbReference type="CDD" id="cd06850">
    <property type="entry name" value="biotinyl_domain"/>
    <property type="match status" value="1"/>
</dbReference>
<gene>
    <name evidence="11" type="primary">accB</name>
    <name evidence="11" type="ORF">H8S44_04775</name>
</gene>
<keyword evidence="4 8" id="KW-0276">Fatty acid metabolism</keyword>
<name>A0A923LBC8_9FIRM</name>
<dbReference type="GO" id="GO:0003989">
    <property type="term" value="F:acetyl-CoA carboxylase activity"/>
    <property type="evidence" value="ECO:0007669"/>
    <property type="project" value="InterPro"/>
</dbReference>
<comment type="pathway">
    <text evidence="1 8">Lipid metabolism; fatty acid biosynthesis.</text>
</comment>
<dbReference type="InterPro" id="IPR000089">
    <property type="entry name" value="Biotin_lipoyl"/>
</dbReference>
<comment type="caution">
    <text evidence="11">The sequence shown here is derived from an EMBL/GenBank/DDBJ whole genome shotgun (WGS) entry which is preliminary data.</text>
</comment>
<dbReference type="PANTHER" id="PTHR45266">
    <property type="entry name" value="OXALOACETATE DECARBOXYLASE ALPHA CHAIN"/>
    <property type="match status" value="1"/>
</dbReference>
<dbReference type="InterPro" id="IPR011053">
    <property type="entry name" value="Single_hybrid_motif"/>
</dbReference>
<protein>
    <recommendedName>
        <fullName evidence="2 8">Biotin carboxyl carrier protein of acetyl-CoA carboxylase</fullName>
    </recommendedName>
</protein>
<dbReference type="InterPro" id="IPR001249">
    <property type="entry name" value="AcCoA_biotinCC"/>
</dbReference>
<dbReference type="Gene3D" id="2.40.50.100">
    <property type="match status" value="1"/>
</dbReference>
<sequence length="154" mass="16777">MEFEQILKLIERVSESKLDSFSYEQNGTKLRLEKKKQKIQINGLPDMAAEQSVQADGSREGSAAAGSSDSEARKSGTEIKSPLVGVFYVAPSEDAEPFVSVGDQVKKGQVVGIVEAMKLMNEITSDCDGVIREVCADNAQAVEYGQPLFRVEED</sequence>
<evidence type="ECO:0000256" key="6">
    <source>
        <dbReference type="ARBA" id="ARBA00023160"/>
    </source>
</evidence>
<feature type="domain" description="Lipoyl-binding" evidence="10">
    <location>
        <begin position="76"/>
        <end position="152"/>
    </location>
</feature>
<dbReference type="SUPFAM" id="SSF51230">
    <property type="entry name" value="Single hybrid motif"/>
    <property type="match status" value="1"/>
</dbReference>
<evidence type="ECO:0000256" key="9">
    <source>
        <dbReference type="SAM" id="MobiDB-lite"/>
    </source>
</evidence>
<comment type="function">
    <text evidence="8">This protein is a component of the acetyl coenzyme A carboxylase complex; first, biotin carboxylase catalyzes the carboxylation of the carrier protein and then the transcarboxylase transfers the carboxyl group to form malonyl-CoA.</text>
</comment>
<evidence type="ECO:0000313" key="11">
    <source>
        <dbReference type="EMBL" id="MBC5659084.1"/>
    </source>
</evidence>
<evidence type="ECO:0000256" key="2">
    <source>
        <dbReference type="ARBA" id="ARBA00017562"/>
    </source>
</evidence>